<feature type="domain" description="F-box" evidence="2">
    <location>
        <begin position="28"/>
        <end position="74"/>
    </location>
</feature>
<dbReference type="AlphaFoldDB" id="A0ABD3HJV0"/>
<evidence type="ECO:0000256" key="1">
    <source>
        <dbReference type="SAM" id="MobiDB-lite"/>
    </source>
</evidence>
<dbReference type="SUPFAM" id="SSF81383">
    <property type="entry name" value="F-box domain"/>
    <property type="match status" value="1"/>
</dbReference>
<gene>
    <name evidence="3" type="ORF">R1sor_004767</name>
</gene>
<keyword evidence="4" id="KW-1185">Reference proteome</keyword>
<comment type="caution">
    <text evidence="3">The sequence shown here is derived from an EMBL/GenBank/DDBJ whole genome shotgun (WGS) entry which is preliminary data.</text>
</comment>
<protein>
    <recommendedName>
        <fullName evidence="2">F-box domain-containing protein</fullName>
    </recommendedName>
</protein>
<feature type="region of interest" description="Disordered" evidence="1">
    <location>
        <begin position="331"/>
        <end position="367"/>
    </location>
</feature>
<dbReference type="InterPro" id="IPR036047">
    <property type="entry name" value="F-box-like_dom_sf"/>
</dbReference>
<dbReference type="InterPro" id="IPR001810">
    <property type="entry name" value="F-box_dom"/>
</dbReference>
<reference evidence="3 4" key="1">
    <citation type="submission" date="2024-09" db="EMBL/GenBank/DDBJ databases">
        <title>Chromosome-scale assembly of Riccia sorocarpa.</title>
        <authorList>
            <person name="Paukszto L."/>
        </authorList>
    </citation>
    <scope>NUCLEOTIDE SEQUENCE [LARGE SCALE GENOMIC DNA]</scope>
    <source>
        <strain evidence="3">LP-2024</strain>
        <tissue evidence="3">Aerial parts of the thallus</tissue>
    </source>
</reference>
<dbReference type="Pfam" id="PF14299">
    <property type="entry name" value="PP2"/>
    <property type="match status" value="1"/>
</dbReference>
<dbReference type="PANTHER" id="PTHR31960:SF2">
    <property type="entry name" value="F-BOX PROTEIN PP2-A15"/>
    <property type="match status" value="1"/>
</dbReference>
<accession>A0ABD3HJV0</accession>
<sequence>MSGFAAAAVLGSSSSSISIPQSQTQTEVCFTLNLPIDVLMVVFGKLTPREVARLSIVCRSFSEAAKSDQLWRRWLPPNIGNLAENAYGGPVRYDSLKNLYDRIRTSDHHILMGEGREGCGIEPETGRYYLTFAARTLNITWGEDTRYWQWIPGSDVPGARFPEVANLAMVCWLHLLAEIRVRLPPGTYSLRWVLKFHEGNNGNNWTERQSSGSKTWHPVTFMFTNGGMVQSREVLFPPIREDSGFGRRLGERNNRVHWKENGWIEYVAGVFTVEEFDDPDPEATPELILTSKMSETLGLGWKQDMLVDGIVIRLADKKQYEADNVGSLELGGLNLGEEEAYEDSEPESEVSPSEEEIDDSSYELVSE</sequence>
<proteinExistence type="predicted"/>
<dbReference type="PANTHER" id="PTHR31960">
    <property type="entry name" value="F-BOX PROTEIN PP2-A15"/>
    <property type="match status" value="1"/>
</dbReference>
<name>A0ABD3HJV0_9MARC</name>
<dbReference type="Pfam" id="PF12937">
    <property type="entry name" value="F-box-like"/>
    <property type="match status" value="1"/>
</dbReference>
<dbReference type="Proteomes" id="UP001633002">
    <property type="component" value="Unassembled WGS sequence"/>
</dbReference>
<dbReference type="SMART" id="SM00256">
    <property type="entry name" value="FBOX"/>
    <property type="match status" value="1"/>
</dbReference>
<feature type="compositionally biased region" description="Acidic residues" evidence="1">
    <location>
        <begin position="336"/>
        <end position="367"/>
    </location>
</feature>
<dbReference type="CDD" id="cd22162">
    <property type="entry name" value="F-box_AtSKIP3-like"/>
    <property type="match status" value="1"/>
</dbReference>
<evidence type="ECO:0000313" key="4">
    <source>
        <dbReference type="Proteomes" id="UP001633002"/>
    </source>
</evidence>
<dbReference type="PROSITE" id="PS50181">
    <property type="entry name" value="FBOX"/>
    <property type="match status" value="1"/>
</dbReference>
<dbReference type="EMBL" id="JBJQOH010000003">
    <property type="protein sequence ID" value="KAL3691116.1"/>
    <property type="molecule type" value="Genomic_DNA"/>
</dbReference>
<dbReference type="Gene3D" id="1.20.1280.50">
    <property type="match status" value="1"/>
</dbReference>
<dbReference type="InterPro" id="IPR025886">
    <property type="entry name" value="PP2-like"/>
</dbReference>
<evidence type="ECO:0000313" key="3">
    <source>
        <dbReference type="EMBL" id="KAL3691116.1"/>
    </source>
</evidence>
<organism evidence="3 4">
    <name type="scientific">Riccia sorocarpa</name>
    <dbReference type="NCBI Taxonomy" id="122646"/>
    <lineage>
        <taxon>Eukaryota</taxon>
        <taxon>Viridiplantae</taxon>
        <taxon>Streptophyta</taxon>
        <taxon>Embryophyta</taxon>
        <taxon>Marchantiophyta</taxon>
        <taxon>Marchantiopsida</taxon>
        <taxon>Marchantiidae</taxon>
        <taxon>Marchantiales</taxon>
        <taxon>Ricciaceae</taxon>
        <taxon>Riccia</taxon>
    </lineage>
</organism>
<evidence type="ECO:0000259" key="2">
    <source>
        <dbReference type="PROSITE" id="PS50181"/>
    </source>
</evidence>